<feature type="compositionally biased region" description="Polar residues" evidence="2">
    <location>
        <begin position="1595"/>
        <end position="1616"/>
    </location>
</feature>
<name>K0R8L5_THAOC</name>
<feature type="region of interest" description="Disordered" evidence="2">
    <location>
        <begin position="292"/>
        <end position="344"/>
    </location>
</feature>
<feature type="compositionally biased region" description="Polar residues" evidence="2">
    <location>
        <begin position="1653"/>
        <end position="1680"/>
    </location>
</feature>
<feature type="region of interest" description="Disordered" evidence="2">
    <location>
        <begin position="1572"/>
        <end position="1698"/>
    </location>
</feature>
<evidence type="ECO:0000256" key="1">
    <source>
        <dbReference type="SAM" id="Coils"/>
    </source>
</evidence>
<feature type="region of interest" description="Disordered" evidence="2">
    <location>
        <begin position="1858"/>
        <end position="1998"/>
    </location>
</feature>
<protein>
    <submittedName>
        <fullName evidence="3">Uncharacterized protein</fullName>
    </submittedName>
</protein>
<dbReference type="InterPro" id="IPR027417">
    <property type="entry name" value="P-loop_NTPase"/>
</dbReference>
<feature type="compositionally biased region" description="Basic and acidic residues" evidence="2">
    <location>
        <begin position="106"/>
        <end position="139"/>
    </location>
</feature>
<dbReference type="Gene3D" id="1.25.40.20">
    <property type="entry name" value="Ankyrin repeat-containing domain"/>
    <property type="match status" value="1"/>
</dbReference>
<feature type="compositionally biased region" description="Low complexity" evidence="2">
    <location>
        <begin position="158"/>
        <end position="170"/>
    </location>
</feature>
<dbReference type="EMBL" id="AGNL01044854">
    <property type="protein sequence ID" value="EJK49385.1"/>
    <property type="molecule type" value="Genomic_DNA"/>
</dbReference>
<feature type="compositionally biased region" description="Polar residues" evidence="2">
    <location>
        <begin position="1790"/>
        <end position="1799"/>
    </location>
</feature>
<feature type="region of interest" description="Disordered" evidence="2">
    <location>
        <begin position="78"/>
        <end position="208"/>
    </location>
</feature>
<organism evidence="3 4">
    <name type="scientific">Thalassiosira oceanica</name>
    <name type="common">Marine diatom</name>
    <dbReference type="NCBI Taxonomy" id="159749"/>
    <lineage>
        <taxon>Eukaryota</taxon>
        <taxon>Sar</taxon>
        <taxon>Stramenopiles</taxon>
        <taxon>Ochrophyta</taxon>
        <taxon>Bacillariophyta</taxon>
        <taxon>Coscinodiscophyceae</taxon>
        <taxon>Thalassiosirophycidae</taxon>
        <taxon>Thalassiosirales</taxon>
        <taxon>Thalassiosiraceae</taxon>
        <taxon>Thalassiosira</taxon>
    </lineage>
</organism>
<dbReference type="OrthoDB" id="56266at2759"/>
<gene>
    <name evidence="3" type="ORF">THAOC_31747</name>
</gene>
<proteinExistence type="predicted"/>
<reference evidence="3 4" key="1">
    <citation type="journal article" date="2012" name="Genome Biol.">
        <title>Genome and low-iron response of an oceanic diatom adapted to chronic iron limitation.</title>
        <authorList>
            <person name="Lommer M."/>
            <person name="Specht M."/>
            <person name="Roy A.S."/>
            <person name="Kraemer L."/>
            <person name="Andreson R."/>
            <person name="Gutowska M.A."/>
            <person name="Wolf J."/>
            <person name="Bergner S.V."/>
            <person name="Schilhabel M.B."/>
            <person name="Klostermeier U.C."/>
            <person name="Beiko R.G."/>
            <person name="Rosenstiel P."/>
            <person name="Hippler M."/>
            <person name="Laroche J."/>
        </authorList>
    </citation>
    <scope>NUCLEOTIDE SEQUENCE [LARGE SCALE GENOMIC DNA]</scope>
    <source>
        <strain evidence="3 4">CCMP1005</strain>
    </source>
</reference>
<accession>K0R8L5</accession>
<evidence type="ECO:0000256" key="2">
    <source>
        <dbReference type="SAM" id="MobiDB-lite"/>
    </source>
</evidence>
<feature type="compositionally biased region" description="Low complexity" evidence="2">
    <location>
        <begin position="1975"/>
        <end position="1992"/>
    </location>
</feature>
<dbReference type="Proteomes" id="UP000266841">
    <property type="component" value="Unassembled WGS sequence"/>
</dbReference>
<sequence>MAAGDGTVGVQRGSEEVFRDSIVQCVFSSSNENEAALARQREADESRAEAERLERQKEIVLQKQRELELKLEAERLEAERIAGEEAEAARQAEKRRKKEEKKRRKREADEAKARLVAEKEEEERREAEAEKKKRIDLKRQKQLAMAAHSEQTVHTRDAAASAAGASASSSDEQARGHDPEQSAMTTATAPSRPSAPLLSSQTNSILRGGGNKAKAAFANLGDRLSVFIAGPPSDGADVSPIFALLQDESTVRRGRELLQLECLAREQAGVVDRMVRHQNAERKKLQEMIQKAENERTKWEGKKKDPKDAKKGKDGKKDAKKGKDSKKDDKKEEGRREKIAKQIKNTEKQIKELIGQNVASSKHDVEKRENFFKRYKWHDAQRAEVAAELASLQELAERGPDDVSRIESLMRGIEARSDEASSIKQRSEASSSGFLGGLFDRDARKLKSLEAQTVADEASVKELQEAVGIYPASLDGLGAAWKKRSRAVGERVRALQEELPKKEKELVDLKNDFASSLKGAQADREEHRMELEQLRERFVMQLKQGEERLRDLDGSIKSQEKAIESFEKKIAVEEEELVAIDDDIMQLKGERSDKKFDINNTRDSRGMTFLQVAAQNNDVGTAMLCLEFNADCSVTNKDGLTAVDYSSFFSFDAVTRLLTSKGAAVSSKYHDIFSGVEKMSPIDTDMDWDEVLRVSETAAVPSETFLENPQSCELDEAKRMPRLTEQERSAVEPCFEGRLIDPNINPEQVRRVALLSQSVYNWCLTQTKSDMGRFAKVIEGLKPTSPNRTTVHRRAEVGTTIKFEVLAAGLDGSDSGEVVLFTPFVSGEVDGVSSIGVVVWEVSKDDCSSMYKTLISNTEFLRNKVEMGDTFLPHKEGVLELGKDMQVENLHLLDLRSTSIWTTSTLDLFAVNVDNGDLHRLQDQGLALKKRIVHSEMLVNRAIFQLSEDEARESEGIFQSSSQNKSTLISGGAGTGKTLLLIKKVAQEDPSMRILVVSRLPRLVSIIKTSTEEKREGDVENVHFSTYDELMQLMARRVIPDHKADARSFGRFDQVRFDCDEGSGVSFLRVFFESHLSSHERDLLQRSSIQPLTLWHAIIVIKSTAQCVNTKRHLEQHEYFQLPISFGLTLEQRKVCFDFYLKYEEWRSDAGYYDESDRSMYILRHGPSVFREDIFVSWTDTFDQAGVVDKSGNPLFPFFYDMVCCDESQDFVSRLLSMSSWSTDTKNIILRRRWTWPYSSECHVRSAGGLSRQRETMSANVRLEDKSSVRDLCIFIWGTSRVPDPSLDKSTHEQNLAMGQAIRRVLARSFKVTMTDESALIVGKLPKTLRVKKLKDLANPGVFKGGNVVFVSPDEVVHELRLRFSELGIKNDIFGTTEAKGLEGEEDFGRGKKRKAGVPLADYALRRLSDLKLTKPVTSVDEGALEMSSAQHKARGVLLVTQAISMSRRSELFSSVAKKLQDAIERFSPANGNDYALERLANRSLQCLSDKNFLIAFLREKFFGGKKMEGLFLDVLHFQEKLANFFETYGNDSFVKFEVAEIVNLVQEVFSDTPYWSSFEEVCANVQHLHEPISRASKPPKKNNETPAPAPTAKRPSQTQERSPAGVSQSNSSNENRPSKAASETARVASPPLNPQVATFTPGGVGMAAAASITPSQVKSSTPLPQPNTSSENRPSTAASETARVASPPLNPQVATFTPGGAGMAASIAASQVKASTPLNAESIRTNTQVAASFVPSANASNFVPQQLTRPVPILPSGGSAPNPLYAAALASIGRSGNQLNPAARELTKPATSFESAPSGTHEGGGQRYPASKGANEPHPYMSSQPQHGHTGGLGYSGGNQYSRDSQFSASHNRAVYYNQSEPVPPVRGGRGEQYTNQHYGSSYDSFPGHPGTRGYDGHGGAAHPPRGGGYPGSSASPNHGQGYDYYDQSGNNGSYPGYEPSNYGPPHHNGRGYEPPAAPTHGHVGHSGFAHPPSRGSGYHGSSGSNHGQGYEYYDGY</sequence>
<feature type="region of interest" description="Disordered" evidence="2">
    <location>
        <begin position="1786"/>
        <end position="1846"/>
    </location>
</feature>
<feature type="compositionally biased region" description="Low complexity" evidence="2">
    <location>
        <begin position="182"/>
        <end position="200"/>
    </location>
</feature>
<comment type="caution">
    <text evidence="3">The sequence shown here is derived from an EMBL/GenBank/DDBJ whole genome shotgun (WGS) entry which is preliminary data.</text>
</comment>
<feature type="compositionally biased region" description="Polar residues" evidence="2">
    <location>
        <begin position="1874"/>
        <end position="1885"/>
    </location>
</feature>
<dbReference type="SUPFAM" id="SSF48403">
    <property type="entry name" value="Ankyrin repeat"/>
    <property type="match status" value="1"/>
</dbReference>
<dbReference type="InterPro" id="IPR036770">
    <property type="entry name" value="Ankyrin_rpt-contain_sf"/>
</dbReference>
<feature type="compositionally biased region" description="Basic and acidic residues" evidence="2">
    <location>
        <begin position="78"/>
        <end position="92"/>
    </location>
</feature>
<dbReference type="SUPFAM" id="SSF52540">
    <property type="entry name" value="P-loop containing nucleoside triphosphate hydrolases"/>
    <property type="match status" value="1"/>
</dbReference>
<feature type="compositionally biased region" description="Basic residues" evidence="2">
    <location>
        <begin position="93"/>
        <end position="105"/>
    </location>
</feature>
<evidence type="ECO:0000313" key="4">
    <source>
        <dbReference type="Proteomes" id="UP000266841"/>
    </source>
</evidence>
<evidence type="ECO:0000313" key="3">
    <source>
        <dbReference type="EMBL" id="EJK49385.1"/>
    </source>
</evidence>
<keyword evidence="4" id="KW-1185">Reference proteome</keyword>
<feature type="coiled-coil region" evidence="1">
    <location>
        <begin position="492"/>
        <end position="590"/>
    </location>
</feature>
<dbReference type="Gene3D" id="3.40.50.300">
    <property type="entry name" value="P-loop containing nucleotide triphosphate hydrolases"/>
    <property type="match status" value="1"/>
</dbReference>
<keyword evidence="1" id="KW-0175">Coiled coil</keyword>